<dbReference type="RefSeq" id="XP_041191813.1">
    <property type="nucleotide sequence ID" value="XM_041343026.1"/>
</dbReference>
<proteinExistence type="predicted"/>
<accession>A0A9P7JCD2</accession>
<dbReference type="EMBL" id="JABBWG010000021">
    <property type="protein sequence ID" value="KAG1814352.1"/>
    <property type="molecule type" value="Genomic_DNA"/>
</dbReference>
<gene>
    <name evidence="1" type="ORF">BJ212DRAFT_367252</name>
</gene>
<name>A0A9P7JCD2_9AGAM</name>
<dbReference type="OrthoDB" id="2340858at2759"/>
<comment type="caution">
    <text evidence="1">The sequence shown here is derived from an EMBL/GenBank/DDBJ whole genome shotgun (WGS) entry which is preliminary data.</text>
</comment>
<sequence>MSRFGGIFTLGRPDLRGHYHLAREELVLRNKTHMTYEGRRAVLPSFVYSTRRELAILAENCPQLLLTPQHALVHPGIDAIMFDDSSMTVWLVQVTPGSPRPVSPEGLLFLLEVVRESPYEPSPTHPWQFVQAIRGQPTNIFFHLSGKERTQRFSMSFWMPRIKPYMMLLRSTKTDVYSSGNPYEQWGLPYKVSQKSSPRLPQRLANSMAHLVPRRRRTTEPSAAQVNLTSEINDAIIRGSGVPGAQLLGEIEREQDPGPVNHYVRDDEQTSSWGKRLAEVCR</sequence>
<reference evidence="1" key="1">
    <citation type="journal article" date="2020" name="New Phytol.">
        <title>Comparative genomics reveals dynamic genome evolution in host specialist ectomycorrhizal fungi.</title>
        <authorList>
            <person name="Lofgren L.A."/>
            <person name="Nguyen N.H."/>
            <person name="Vilgalys R."/>
            <person name="Ruytinx J."/>
            <person name="Liao H.L."/>
            <person name="Branco S."/>
            <person name="Kuo A."/>
            <person name="LaButti K."/>
            <person name="Lipzen A."/>
            <person name="Andreopoulos W."/>
            <person name="Pangilinan J."/>
            <person name="Riley R."/>
            <person name="Hundley H."/>
            <person name="Na H."/>
            <person name="Barry K."/>
            <person name="Grigoriev I.V."/>
            <person name="Stajich J.E."/>
            <person name="Kennedy P.G."/>
        </authorList>
    </citation>
    <scope>NUCLEOTIDE SEQUENCE</scope>
    <source>
        <strain evidence="1">MN1</strain>
    </source>
</reference>
<dbReference type="GeneID" id="64637042"/>
<evidence type="ECO:0000313" key="1">
    <source>
        <dbReference type="EMBL" id="KAG1814352.1"/>
    </source>
</evidence>
<evidence type="ECO:0000313" key="2">
    <source>
        <dbReference type="Proteomes" id="UP000807769"/>
    </source>
</evidence>
<keyword evidence="2" id="KW-1185">Reference proteome</keyword>
<organism evidence="1 2">
    <name type="scientific">Suillus subaureus</name>
    <dbReference type="NCBI Taxonomy" id="48587"/>
    <lineage>
        <taxon>Eukaryota</taxon>
        <taxon>Fungi</taxon>
        <taxon>Dikarya</taxon>
        <taxon>Basidiomycota</taxon>
        <taxon>Agaricomycotina</taxon>
        <taxon>Agaricomycetes</taxon>
        <taxon>Agaricomycetidae</taxon>
        <taxon>Boletales</taxon>
        <taxon>Suillineae</taxon>
        <taxon>Suillaceae</taxon>
        <taxon>Suillus</taxon>
    </lineage>
</organism>
<protein>
    <submittedName>
        <fullName evidence="1">Uncharacterized protein</fullName>
    </submittedName>
</protein>
<dbReference type="Proteomes" id="UP000807769">
    <property type="component" value="Unassembled WGS sequence"/>
</dbReference>
<dbReference type="AlphaFoldDB" id="A0A9P7JCD2"/>